<dbReference type="PANTHER" id="PTHR35797:SF1">
    <property type="entry name" value="PROTEASE"/>
    <property type="match status" value="1"/>
</dbReference>
<feature type="transmembrane region" description="Helical" evidence="2">
    <location>
        <begin position="249"/>
        <end position="270"/>
    </location>
</feature>
<dbReference type="PANTHER" id="PTHR35797">
    <property type="entry name" value="PROTEASE-RELATED"/>
    <property type="match status" value="1"/>
</dbReference>
<dbReference type="EMBL" id="RKLT01000005">
    <property type="protein sequence ID" value="MBX0296118.1"/>
    <property type="molecule type" value="Genomic_DNA"/>
</dbReference>
<dbReference type="GO" id="GO:0080120">
    <property type="term" value="P:CAAX-box protein maturation"/>
    <property type="evidence" value="ECO:0007669"/>
    <property type="project" value="UniProtKB-ARBA"/>
</dbReference>
<comment type="caution">
    <text evidence="4">The sequence shown here is derived from an EMBL/GenBank/DDBJ whole genome shotgun (WGS) entry which is preliminary data.</text>
</comment>
<feature type="region of interest" description="Disordered" evidence="1">
    <location>
        <begin position="278"/>
        <end position="298"/>
    </location>
</feature>
<protein>
    <submittedName>
        <fullName evidence="4">CPBP family intramembrane metalloprotease</fullName>
    </submittedName>
</protein>
<keyword evidence="2" id="KW-0812">Transmembrane</keyword>
<dbReference type="Pfam" id="PF02517">
    <property type="entry name" value="Rce1-like"/>
    <property type="match status" value="1"/>
</dbReference>
<evidence type="ECO:0000256" key="2">
    <source>
        <dbReference type="SAM" id="Phobius"/>
    </source>
</evidence>
<name>A0AAW4PEU7_9EURY</name>
<keyword evidence="4" id="KW-0645">Protease</keyword>
<feature type="transmembrane region" description="Helical" evidence="2">
    <location>
        <begin position="188"/>
        <end position="206"/>
    </location>
</feature>
<feature type="transmembrane region" description="Helical" evidence="2">
    <location>
        <begin position="84"/>
        <end position="106"/>
    </location>
</feature>
<keyword evidence="2" id="KW-1133">Transmembrane helix</keyword>
<evidence type="ECO:0000256" key="1">
    <source>
        <dbReference type="SAM" id="MobiDB-lite"/>
    </source>
</evidence>
<feature type="transmembrane region" description="Helical" evidence="2">
    <location>
        <begin position="12"/>
        <end position="34"/>
    </location>
</feature>
<dbReference type="Proteomes" id="UP001430455">
    <property type="component" value="Unassembled WGS sequence"/>
</dbReference>
<dbReference type="AlphaFoldDB" id="A0AAW4PEU7"/>
<dbReference type="InterPro" id="IPR003675">
    <property type="entry name" value="Rce1/LyrA-like_dom"/>
</dbReference>
<dbReference type="GO" id="GO:0004175">
    <property type="term" value="F:endopeptidase activity"/>
    <property type="evidence" value="ECO:0007669"/>
    <property type="project" value="UniProtKB-ARBA"/>
</dbReference>
<sequence length="298" mass="32044">MPSIRTWIDRHRLLTFVTIAYAFTWTIQGALVYSGMGASWTHSILIGFGGFGPPIGAAVVIWASGGSLRTWVGQMFEWRIGAKWWALALGLPFAVLSLGVLLFVAAGGPVDLTEFESPFIYLFAMAWGTVWGGGQEDLGWRGFMLPILQDSYSALVSSAIVGVTWAVWHLPLFLNATTTHGSWPLSQQLLWMVSILAGSILWTWMYNGTGGSVLAVAVFHAGVNAMGIFHPADQEALIPNGVPDPWLNLLAEVTGVLPLVAIAILLVVVYGGDRLANREPPTPQDAGLPAEPDSETTA</sequence>
<feature type="domain" description="CAAX prenyl protease 2/Lysostaphin resistance protein A-like" evidence="3">
    <location>
        <begin position="122"/>
        <end position="226"/>
    </location>
</feature>
<evidence type="ECO:0000313" key="5">
    <source>
        <dbReference type="Proteomes" id="UP001430455"/>
    </source>
</evidence>
<feature type="transmembrane region" description="Helical" evidence="2">
    <location>
        <begin position="40"/>
        <end position="63"/>
    </location>
</feature>
<evidence type="ECO:0000313" key="4">
    <source>
        <dbReference type="EMBL" id="MBX0296118.1"/>
    </source>
</evidence>
<feature type="transmembrane region" description="Helical" evidence="2">
    <location>
        <begin position="213"/>
        <end position="229"/>
    </location>
</feature>
<feature type="transmembrane region" description="Helical" evidence="2">
    <location>
        <begin position="118"/>
        <end position="135"/>
    </location>
</feature>
<keyword evidence="2" id="KW-0472">Membrane</keyword>
<feature type="transmembrane region" description="Helical" evidence="2">
    <location>
        <begin position="147"/>
        <end position="168"/>
    </location>
</feature>
<gene>
    <name evidence="4" type="ORF">EGH23_14660</name>
</gene>
<keyword evidence="4" id="KW-0482">Metalloprotease</keyword>
<dbReference type="GO" id="GO:0008237">
    <property type="term" value="F:metallopeptidase activity"/>
    <property type="evidence" value="ECO:0007669"/>
    <property type="project" value="UniProtKB-KW"/>
</dbReference>
<dbReference type="RefSeq" id="WP_220580737.1">
    <property type="nucleotide sequence ID" value="NZ_RKLT01000005.1"/>
</dbReference>
<accession>A0AAW4PEU7</accession>
<organism evidence="4 5">
    <name type="scientific">Haloarcula nitratireducens</name>
    <dbReference type="NCBI Taxonomy" id="2487749"/>
    <lineage>
        <taxon>Archaea</taxon>
        <taxon>Methanobacteriati</taxon>
        <taxon>Methanobacteriota</taxon>
        <taxon>Stenosarchaea group</taxon>
        <taxon>Halobacteria</taxon>
        <taxon>Halobacteriales</taxon>
        <taxon>Haloarculaceae</taxon>
        <taxon>Haloarcula</taxon>
    </lineage>
</organism>
<keyword evidence="4" id="KW-0378">Hydrolase</keyword>
<dbReference type="InterPro" id="IPR042150">
    <property type="entry name" value="MmRce1-like"/>
</dbReference>
<reference evidence="4 5" key="1">
    <citation type="submission" date="2021-06" db="EMBL/GenBank/DDBJ databases">
        <title>Halomicroarcula sp. a new haloarchaeum isolated from saline soil.</title>
        <authorList>
            <person name="Duran-Viseras A."/>
            <person name="Sanchez-Porro C."/>
            <person name="Ventosa A."/>
        </authorList>
    </citation>
    <scope>NUCLEOTIDE SEQUENCE [LARGE SCALE GENOMIC DNA]</scope>
    <source>
        <strain evidence="4 5">F27</strain>
    </source>
</reference>
<keyword evidence="5" id="KW-1185">Reference proteome</keyword>
<proteinExistence type="predicted"/>
<evidence type="ECO:0000259" key="3">
    <source>
        <dbReference type="Pfam" id="PF02517"/>
    </source>
</evidence>